<dbReference type="SUPFAM" id="SSF56801">
    <property type="entry name" value="Acetyl-CoA synthetase-like"/>
    <property type="match status" value="1"/>
</dbReference>
<dbReference type="Gene3D" id="3.30.300.30">
    <property type="match status" value="1"/>
</dbReference>
<feature type="domain" description="Carrier" evidence="8">
    <location>
        <begin position="678"/>
        <end position="752"/>
    </location>
</feature>
<dbReference type="Gene3D" id="3.30.559.10">
    <property type="entry name" value="Chloramphenicol acetyltransferase-like domain"/>
    <property type="match status" value="2"/>
</dbReference>
<dbReference type="GO" id="GO:0008206">
    <property type="term" value="P:bile acid metabolic process"/>
    <property type="evidence" value="ECO:0007669"/>
    <property type="project" value="UniProtKB-ARBA"/>
</dbReference>
<dbReference type="InterPro" id="IPR006162">
    <property type="entry name" value="Ppantetheine_attach_site"/>
</dbReference>
<evidence type="ECO:0000313" key="9">
    <source>
        <dbReference type="EMBL" id="GAE30358.1"/>
    </source>
</evidence>
<keyword evidence="4" id="KW-0596">Phosphopantetheine</keyword>
<evidence type="ECO:0000256" key="7">
    <source>
        <dbReference type="ARBA" id="ARBA00023194"/>
    </source>
</evidence>
<dbReference type="PROSITE" id="PS00061">
    <property type="entry name" value="ADH_SHORT"/>
    <property type="match status" value="1"/>
</dbReference>
<dbReference type="Pfam" id="PF00106">
    <property type="entry name" value="adh_short"/>
    <property type="match status" value="1"/>
</dbReference>
<dbReference type="CDD" id="cd05233">
    <property type="entry name" value="SDR_c"/>
    <property type="match status" value="1"/>
</dbReference>
<dbReference type="PROSITE" id="PS00455">
    <property type="entry name" value="AMP_BINDING"/>
    <property type="match status" value="1"/>
</dbReference>
<evidence type="ECO:0000313" key="10">
    <source>
        <dbReference type="Proteomes" id="UP000018895"/>
    </source>
</evidence>
<evidence type="ECO:0000259" key="8">
    <source>
        <dbReference type="PROSITE" id="PS50075"/>
    </source>
</evidence>
<name>W4QFD5_9BACI</name>
<protein>
    <submittedName>
        <fullName evidence="9">Malonyl CoA-acyl carrier protein transacylase</fullName>
    </submittedName>
</protein>
<feature type="domain" description="Carrier" evidence="8">
    <location>
        <begin position="3"/>
        <end position="89"/>
    </location>
</feature>
<evidence type="ECO:0000256" key="4">
    <source>
        <dbReference type="ARBA" id="ARBA00022450"/>
    </source>
</evidence>
<dbReference type="Proteomes" id="UP000018895">
    <property type="component" value="Unassembled WGS sequence"/>
</dbReference>
<accession>W4QFD5</accession>
<keyword evidence="6" id="KW-0560">Oxidoreductase</keyword>
<dbReference type="InterPro" id="IPR045851">
    <property type="entry name" value="AMP-bd_C_sf"/>
</dbReference>
<dbReference type="Gene3D" id="3.40.50.720">
    <property type="entry name" value="NAD(P)-binding Rossmann-like Domain"/>
    <property type="match status" value="1"/>
</dbReference>
<dbReference type="Gene3D" id="3.30.559.30">
    <property type="entry name" value="Nonribosomal peptide synthetase, condensation domain"/>
    <property type="match status" value="2"/>
</dbReference>
<dbReference type="InterPro" id="IPR020904">
    <property type="entry name" value="Sc_DH/Rdtase_CS"/>
</dbReference>
<dbReference type="InterPro" id="IPR009081">
    <property type="entry name" value="PP-bd_ACP"/>
</dbReference>
<dbReference type="FunFam" id="3.40.50.720:FF:000084">
    <property type="entry name" value="Short-chain dehydrogenase reductase"/>
    <property type="match status" value="1"/>
</dbReference>
<dbReference type="GO" id="GO:0008610">
    <property type="term" value="P:lipid biosynthetic process"/>
    <property type="evidence" value="ECO:0007669"/>
    <property type="project" value="UniProtKB-ARBA"/>
</dbReference>
<dbReference type="PRINTS" id="PR00080">
    <property type="entry name" value="SDRFAMILY"/>
</dbReference>
<dbReference type="RefSeq" id="WP_035342921.1">
    <property type="nucleotide sequence ID" value="NZ_BAUU01000010.1"/>
</dbReference>
<evidence type="ECO:0000256" key="2">
    <source>
        <dbReference type="ARBA" id="ARBA00006432"/>
    </source>
</evidence>
<proteinExistence type="inferred from homology"/>
<dbReference type="GO" id="GO:0044550">
    <property type="term" value="P:secondary metabolite biosynthetic process"/>
    <property type="evidence" value="ECO:0007669"/>
    <property type="project" value="TreeGrafter"/>
</dbReference>
<dbReference type="CDD" id="cd05930">
    <property type="entry name" value="A_NRPS"/>
    <property type="match status" value="1"/>
</dbReference>
<comment type="cofactor">
    <cofactor evidence="1">
        <name>pantetheine 4'-phosphate</name>
        <dbReference type="ChEBI" id="CHEBI:47942"/>
    </cofactor>
</comment>
<evidence type="ECO:0000256" key="3">
    <source>
        <dbReference type="ARBA" id="ARBA00006484"/>
    </source>
</evidence>
<dbReference type="InterPro" id="IPR023213">
    <property type="entry name" value="CAT-like_dom_sf"/>
</dbReference>
<dbReference type="PRINTS" id="PR00081">
    <property type="entry name" value="GDHRDH"/>
</dbReference>
<dbReference type="GO" id="GO:0043041">
    <property type="term" value="P:amino acid activation for nonribosomal peptide biosynthetic process"/>
    <property type="evidence" value="ECO:0007669"/>
    <property type="project" value="TreeGrafter"/>
</dbReference>
<dbReference type="GO" id="GO:0016491">
    <property type="term" value="F:oxidoreductase activity"/>
    <property type="evidence" value="ECO:0007669"/>
    <property type="project" value="UniProtKB-KW"/>
</dbReference>
<dbReference type="GO" id="GO:0031177">
    <property type="term" value="F:phosphopantetheine binding"/>
    <property type="evidence" value="ECO:0007669"/>
    <property type="project" value="TreeGrafter"/>
</dbReference>
<dbReference type="PANTHER" id="PTHR45527:SF1">
    <property type="entry name" value="FATTY ACID SYNTHASE"/>
    <property type="match status" value="1"/>
</dbReference>
<keyword evidence="7" id="KW-0045">Antibiotic biosynthesis</keyword>
<keyword evidence="10" id="KW-1185">Reference proteome</keyword>
<dbReference type="Pfam" id="PF00550">
    <property type="entry name" value="PP-binding"/>
    <property type="match status" value="2"/>
</dbReference>
<dbReference type="Gene3D" id="1.10.1200.10">
    <property type="entry name" value="ACP-like"/>
    <property type="match status" value="3"/>
</dbReference>
<dbReference type="InterPro" id="IPR001242">
    <property type="entry name" value="Condensation_dom"/>
</dbReference>
<dbReference type="Pfam" id="PF13193">
    <property type="entry name" value="AMP-binding_C"/>
    <property type="match status" value="1"/>
</dbReference>
<dbReference type="InterPro" id="IPR002347">
    <property type="entry name" value="SDR_fam"/>
</dbReference>
<organism evidence="9 10">
    <name type="scientific">Halalkalibacter hemicellulosilyticusJCM 9152</name>
    <dbReference type="NCBI Taxonomy" id="1236971"/>
    <lineage>
        <taxon>Bacteria</taxon>
        <taxon>Bacillati</taxon>
        <taxon>Bacillota</taxon>
        <taxon>Bacilli</taxon>
        <taxon>Bacillales</taxon>
        <taxon>Bacillaceae</taxon>
        <taxon>Halalkalibacter</taxon>
    </lineage>
</organism>
<dbReference type="InterPro" id="IPR020845">
    <property type="entry name" value="AMP-binding_CS"/>
</dbReference>
<dbReference type="InterPro" id="IPR036291">
    <property type="entry name" value="NAD(P)-bd_dom_sf"/>
</dbReference>
<dbReference type="SUPFAM" id="SSF51735">
    <property type="entry name" value="NAD(P)-binding Rossmann-fold domains"/>
    <property type="match status" value="1"/>
</dbReference>
<dbReference type="FunFam" id="3.40.50.980:FF:000001">
    <property type="entry name" value="Non-ribosomal peptide synthetase"/>
    <property type="match status" value="1"/>
</dbReference>
<gene>
    <name evidence="9" type="ORF">JCM9152_1763</name>
</gene>
<comment type="similarity">
    <text evidence="2">Belongs to the ATP-dependent AMP-binding enzyme family.</text>
</comment>
<dbReference type="PROSITE" id="PS00012">
    <property type="entry name" value="PHOSPHOPANTETHEINE"/>
    <property type="match status" value="1"/>
</dbReference>
<dbReference type="Gene3D" id="3.40.50.12780">
    <property type="entry name" value="N-terminal domain of ligase-like"/>
    <property type="match status" value="1"/>
</dbReference>
<evidence type="ECO:0000256" key="5">
    <source>
        <dbReference type="ARBA" id="ARBA00022553"/>
    </source>
</evidence>
<comment type="similarity">
    <text evidence="3">Belongs to the short-chain dehydrogenases/reductases (SDR) family.</text>
</comment>
<dbReference type="InterPro" id="IPR000873">
    <property type="entry name" value="AMP-dep_synth/lig_dom"/>
</dbReference>
<dbReference type="EMBL" id="BAUU01000010">
    <property type="protein sequence ID" value="GAE30358.1"/>
    <property type="molecule type" value="Genomic_DNA"/>
</dbReference>
<dbReference type="InterPro" id="IPR042099">
    <property type="entry name" value="ANL_N_sf"/>
</dbReference>
<sequence>MIKELSEKQVKIYEVISKVTGYPIDDLEEDFYLEGDLGLDSIKMITLVNELMKLIPTSKYEMFVKKYPFEVIVQLETVAELCDLFNVSLVEENNTPKMIPQHSSNTTYVYQMISDITGYPIQDMEKDLYLEADLGLDSIKMITLMNELMKKIPPEKMTEFQEQFPMERLMTFETVEDLCLLLDQVDGFEQGQPALASTNRIQNTNSEECSNEALEIADAQYTFLISYQAVSTLSITTGVRITGYMNEVHLWEAWSKLIEYHPILRAVFSKPQHANTFKEFQLCLLDHVIPPKIILEDLTHMTPSAQQQFLNDCFKDSLNKKSNIFEWPLHRVRLLRLGETTFQMIIENIHLISDGLGNQMFIRDLLTFYDAIVSGKTIESPPLTSIEYNDIIFQLNQWSDESEQFHLKKYLQEQGRKKYIFQLPEYKKEHSEGDEAITTAIQKRVLNASTVDRLMEVAKQQRVSLFVLLLTAYLEVIKAYGEKDEQVILNIPTSGKIYPNVDASPLLGTFAQNLALTFELRGRDESLEEMVQRIQREMNGHLTSGMDRAQNHQAALMAKEQIQLIDGEMSTTTKRFVQSSLKSNLYLSYVGDVQLDKQYGECHVYDYESYTCTNPGTIDLLVECFHGQMIFTANYDQYTFDAEFITKHLDKLENMVETFTYLEQLEEVKELSSIEYVPVVREKVANVLREICGIHVNDDNINKDLDAELGLDSLERIRLVAKLEKLFNGVDRQLLFECRTVVEFIEQINKMNKDISVLEEMLIHEQIKKQSEKTPNAIAISHRTEQVTYKELHERSNQLAHYLRSLGVQRGSHIGVFVYPGPAMIVGMLAVMKAGATYIPIDPTYPDKRIEYIVTHSEVQTIICDQETLLQANNMYVTCRTVQAILTVDDLEMKMKREHPIISKADWITAEKSDLELAYSADDVMVILYTSGSTGNPKGVMLSQRGFINRLSWHQKQFQLQEGDRVAQKTSCCFDISVWELFWPLMYGGTVCPVENSIVKNPWKLAKWIEVNRINYLHFVPSLFGEFLYALEDERYQFSHLKWLLFSGEALTTALIRKWINQHGTKVNLANLYGPTEASIDVTCYVMNRLSEGSDENIVPIGHPIDNVSIKLLDEEMREVKKGEIGHLWIGGSQLAKGYYKDRKKTEESFYKNPFSDVKSEYIYKTGDLAREGEDGYLEFHGRVDSQIKLRGFRIELGEIEAVLVKQKGVVEAAVVVQDTSIQPKLVACIVGNEDHLELLQSLRSHLPSYMIPHRIETFIRLPKNLNGKIDRKVLLEQLTDSNGKTAYTYPLAPAQKWLTTYYEYPYSWTGYTQFIYKQPLQLEKFNQSLTIVANRYEVLRCFLQLEGNVWRQQIIPSVEKIEAEWYDTRFIQDAEREHLQQKLIDQTIQRLNAEQWPLWKVLVLKIDEDRYSIAVVGHHLISDVMTNHLLFKEIWSVYRLLLEEKEVKQQPDHSYTQFIQDVEEKKNRFKSNYVSYWNGQLMDSNRLQMTFDFQKGENIEDSARLESFTLSKQQTAILRNKGKKYFQTNLYPILLAPLYKLFRYETKQDNIMISHRVHGRDLGDNKRYIEVPGNFSVNYPLGILVNEKDSWLELVRRIQDKMDGVPLKGVSYDLISDQLSTHLYPDNKLTDIRVNYLGNRDLPQLDLFEFSKENIDRRYSNASQKRATVFEFFLSVVDGQFALDIEYSNNLFQRSTVKRLGNQYMRYLEDLLHSTSTNKQSSENQSVPYVKRSPMHKVALITGGSRGIGKAIGLTMAREGIDVALVSRSVATLEEATEEFRSVGVEPLILSADISQMSNAEEAVNFVVERYGQIDILVNNAGITKVGAINEMTPDEWRRIIEVNLIGTYHMCRQVIPHFSEKGEGKIINIGSDSSLIGYPLMSAYAASKHAILGLTRSLSEELKAHNIQVNAVCPAFVDTEMTPSSFRKAAIPTEQIADVVAFLASDKANCITGEEIKVYGKQDMYWFGSKQVPVLKGVLNSANMP</sequence>
<dbReference type="Pfam" id="PF00668">
    <property type="entry name" value="Condensation"/>
    <property type="match status" value="2"/>
</dbReference>
<dbReference type="NCBIfam" id="TIGR01733">
    <property type="entry name" value="AA-adenyl-dom"/>
    <property type="match status" value="1"/>
</dbReference>
<keyword evidence="5" id="KW-0597">Phosphoprotein</keyword>
<comment type="caution">
    <text evidence="9">The sequence shown here is derived from an EMBL/GenBank/DDBJ whole genome shotgun (WGS) entry which is preliminary data.</text>
</comment>
<reference evidence="9" key="1">
    <citation type="journal article" date="2014" name="Genome Announc.">
        <title>Draft Genome Sequences of Three Alkaliphilic Bacillus Strains, Bacillus wakoensis JCM 9140T, Bacillus akibai JCM 9157T, and Bacillus hemicellulosilyticus JCM 9152T.</title>
        <authorList>
            <person name="Yuki M."/>
            <person name="Oshima K."/>
            <person name="Suda W."/>
            <person name="Oshida Y."/>
            <person name="Kitamura K."/>
            <person name="Iida T."/>
            <person name="Hattori M."/>
            <person name="Ohkuma M."/>
        </authorList>
    </citation>
    <scope>NUCLEOTIDE SEQUENCE [LARGE SCALE GENOMIC DNA]</scope>
    <source>
        <strain evidence="9">JCM 9152</strain>
    </source>
</reference>
<dbReference type="InterPro" id="IPR025110">
    <property type="entry name" value="AMP-bd_C"/>
</dbReference>
<dbReference type="SUPFAM" id="SSF52777">
    <property type="entry name" value="CoA-dependent acyltransferases"/>
    <property type="match status" value="4"/>
</dbReference>
<evidence type="ECO:0000256" key="1">
    <source>
        <dbReference type="ARBA" id="ARBA00001957"/>
    </source>
</evidence>
<dbReference type="InterPro" id="IPR036736">
    <property type="entry name" value="ACP-like_sf"/>
</dbReference>
<evidence type="ECO:0000256" key="6">
    <source>
        <dbReference type="ARBA" id="ARBA00023002"/>
    </source>
</evidence>
<dbReference type="STRING" id="1236971.JCM9152_1763"/>
<dbReference type="Pfam" id="PF00501">
    <property type="entry name" value="AMP-binding"/>
    <property type="match status" value="1"/>
</dbReference>
<dbReference type="GO" id="GO:0017000">
    <property type="term" value="P:antibiotic biosynthetic process"/>
    <property type="evidence" value="ECO:0007669"/>
    <property type="project" value="UniProtKB-KW"/>
</dbReference>
<dbReference type="SUPFAM" id="SSF47336">
    <property type="entry name" value="ACP-like"/>
    <property type="match status" value="3"/>
</dbReference>
<dbReference type="InterPro" id="IPR010071">
    <property type="entry name" value="AA_adenyl_dom"/>
</dbReference>
<dbReference type="OrthoDB" id="9765680at2"/>
<dbReference type="PROSITE" id="PS50075">
    <property type="entry name" value="CARRIER"/>
    <property type="match status" value="2"/>
</dbReference>
<dbReference type="PANTHER" id="PTHR45527">
    <property type="entry name" value="NONRIBOSOMAL PEPTIDE SYNTHETASE"/>
    <property type="match status" value="1"/>
</dbReference>
<dbReference type="GO" id="GO:0005737">
    <property type="term" value="C:cytoplasm"/>
    <property type="evidence" value="ECO:0007669"/>
    <property type="project" value="TreeGrafter"/>
</dbReference>